<evidence type="ECO:0000313" key="3">
    <source>
        <dbReference type="EMBL" id="KAE8954076.1"/>
    </source>
</evidence>
<evidence type="ECO:0000313" key="6">
    <source>
        <dbReference type="EMBL" id="KAE9069560.1"/>
    </source>
</evidence>
<dbReference type="EMBL" id="QXFW01009389">
    <property type="protein sequence ID" value="KAE8954076.1"/>
    <property type="molecule type" value="Genomic_DNA"/>
</dbReference>
<evidence type="ECO:0000313" key="7">
    <source>
        <dbReference type="EMBL" id="KAE9178619.1"/>
    </source>
</evidence>
<evidence type="ECO:0000313" key="11">
    <source>
        <dbReference type="Proteomes" id="UP000440367"/>
    </source>
</evidence>
<dbReference type="Proteomes" id="UP000441208">
    <property type="component" value="Unassembled WGS sequence"/>
</dbReference>
<evidence type="ECO:0000313" key="13">
    <source>
        <dbReference type="Proteomes" id="UP000441208"/>
    </source>
</evidence>
<evidence type="ECO:0000313" key="8">
    <source>
        <dbReference type="EMBL" id="KAE9271946.1"/>
    </source>
</evidence>
<dbReference type="EMBL" id="QXFX01004889">
    <property type="protein sequence ID" value="KAE9062433.1"/>
    <property type="molecule type" value="Genomic_DNA"/>
</dbReference>
<dbReference type="Proteomes" id="UP000437068">
    <property type="component" value="Unassembled WGS sequence"/>
</dbReference>
<keyword evidence="1" id="KW-0732">Signal</keyword>
<evidence type="ECO:0000313" key="2">
    <source>
        <dbReference type="EMBL" id="KAE8925997.1"/>
    </source>
</evidence>
<evidence type="ECO:0000313" key="14">
    <source>
        <dbReference type="Proteomes" id="UP000460718"/>
    </source>
</evidence>
<gene>
    <name evidence="8" type="ORF">PF001_g28154</name>
    <name evidence="7" type="ORF">PF002_g28029</name>
    <name evidence="6" type="ORF">PF006_g29550</name>
    <name evidence="5" type="ORF">PF007_g29114</name>
    <name evidence="2" type="ORF">PF009_g23804</name>
    <name evidence="4" type="ORF">PF010_g29407</name>
    <name evidence="3" type="ORF">PF011_g32216</name>
</gene>
<organism evidence="2 9">
    <name type="scientific">Phytophthora fragariae</name>
    <dbReference type="NCBI Taxonomy" id="53985"/>
    <lineage>
        <taxon>Eukaryota</taxon>
        <taxon>Sar</taxon>
        <taxon>Stramenopiles</taxon>
        <taxon>Oomycota</taxon>
        <taxon>Peronosporomycetes</taxon>
        <taxon>Peronosporales</taxon>
        <taxon>Peronosporaceae</taxon>
        <taxon>Phytophthora</taxon>
    </lineage>
</organism>
<dbReference type="Proteomes" id="UP000440367">
    <property type="component" value="Unassembled WGS sequence"/>
</dbReference>
<name>A0A6A3E1A8_9STRA</name>
<sequence length="77" mass="8905">MSAAVISMLFLRSMAMFASLSAIFLKCLRWCVQDVTISRSASMRHCSYRPCRCRDLGIRRLRNCVRISWLSPTTFKP</sequence>
<evidence type="ECO:0000313" key="12">
    <source>
        <dbReference type="Proteomes" id="UP000440732"/>
    </source>
</evidence>
<comment type="caution">
    <text evidence="2">The sequence shown here is derived from an EMBL/GenBank/DDBJ whole genome shotgun (WGS) entry which is preliminary data.</text>
</comment>
<dbReference type="Proteomes" id="UP000488956">
    <property type="component" value="Unassembled WGS sequence"/>
</dbReference>
<proteinExistence type="predicted"/>
<evidence type="ECO:0000313" key="4">
    <source>
        <dbReference type="EMBL" id="KAE9062433.1"/>
    </source>
</evidence>
<feature type="signal peptide" evidence="1">
    <location>
        <begin position="1"/>
        <end position="22"/>
    </location>
</feature>
<evidence type="ECO:0000313" key="15">
    <source>
        <dbReference type="Proteomes" id="UP000488956"/>
    </source>
</evidence>
<dbReference type="Proteomes" id="UP000429523">
    <property type="component" value="Unassembled WGS sequence"/>
</dbReference>
<evidence type="ECO:0000256" key="1">
    <source>
        <dbReference type="SAM" id="SignalP"/>
    </source>
</evidence>
<dbReference type="EMBL" id="QXGE01004107">
    <property type="protein sequence ID" value="KAE9271946.1"/>
    <property type="molecule type" value="Genomic_DNA"/>
</dbReference>
<feature type="chain" id="PRO_5036163578" description="Secreted protein" evidence="1">
    <location>
        <begin position="23"/>
        <end position="77"/>
    </location>
</feature>
<dbReference type="EMBL" id="QXGA01005008">
    <property type="protein sequence ID" value="KAE9069560.1"/>
    <property type="molecule type" value="Genomic_DNA"/>
</dbReference>
<protein>
    <recommendedName>
        <fullName evidence="16">Secreted protein</fullName>
    </recommendedName>
</protein>
<reference evidence="9 10" key="1">
    <citation type="submission" date="2018-08" db="EMBL/GenBank/DDBJ databases">
        <title>Genomic investigation of the strawberry pathogen Phytophthora fragariae indicates pathogenicity is determined by transcriptional variation in three key races.</title>
        <authorList>
            <person name="Adams T.M."/>
            <person name="Armitage A.D."/>
            <person name="Sobczyk M.K."/>
            <person name="Bates H.J."/>
            <person name="Dunwell J.M."/>
            <person name="Nellist C.F."/>
            <person name="Harrison R.J."/>
        </authorList>
    </citation>
    <scope>NUCLEOTIDE SEQUENCE [LARGE SCALE GENOMIC DNA]</scope>
    <source>
        <strain evidence="8 10">A4</strain>
        <strain evidence="7 11">BC-1</strain>
        <strain evidence="6 12">NOV-5</strain>
        <strain evidence="5 13">NOV-71</strain>
        <strain evidence="2 9">NOV-9</strain>
        <strain evidence="4 15">ONT-3</strain>
        <strain evidence="3 14">SCRP245</strain>
    </source>
</reference>
<dbReference type="Proteomes" id="UP000460718">
    <property type="component" value="Unassembled WGS sequence"/>
</dbReference>
<dbReference type="Proteomes" id="UP000440732">
    <property type="component" value="Unassembled WGS sequence"/>
</dbReference>
<evidence type="ECO:0008006" key="16">
    <source>
        <dbReference type="Google" id="ProtNLM"/>
    </source>
</evidence>
<evidence type="ECO:0000313" key="10">
    <source>
        <dbReference type="Proteomes" id="UP000437068"/>
    </source>
</evidence>
<accession>A0A6A3E1A8</accession>
<evidence type="ECO:0000313" key="5">
    <source>
        <dbReference type="EMBL" id="KAE9064664.1"/>
    </source>
</evidence>
<dbReference type="EMBL" id="QXGF01002139">
    <property type="protein sequence ID" value="KAE8925997.1"/>
    <property type="molecule type" value="Genomic_DNA"/>
</dbReference>
<dbReference type="EMBL" id="QXGD01003327">
    <property type="protein sequence ID" value="KAE9178619.1"/>
    <property type="molecule type" value="Genomic_DNA"/>
</dbReference>
<dbReference type="AlphaFoldDB" id="A0A6A3E1A8"/>
<dbReference type="EMBL" id="QXFZ01004341">
    <property type="protein sequence ID" value="KAE9064664.1"/>
    <property type="molecule type" value="Genomic_DNA"/>
</dbReference>
<evidence type="ECO:0000313" key="9">
    <source>
        <dbReference type="Proteomes" id="UP000429523"/>
    </source>
</evidence>